<feature type="domain" description="DUF1618" evidence="2">
    <location>
        <begin position="233"/>
        <end position="383"/>
    </location>
</feature>
<evidence type="ECO:0000313" key="4">
    <source>
        <dbReference type="Proteomes" id="UP000032180"/>
    </source>
</evidence>
<dbReference type="Pfam" id="PF07762">
    <property type="entry name" value="DUF1618"/>
    <property type="match status" value="1"/>
</dbReference>
<keyword evidence="4" id="KW-1185">Reference proteome</keyword>
<sequence length="624" mass="68571">MAGEEISEKTIADYSLRPPTLGSATAGASVLLDLRAYVADHGNATTAKSKTRSGQPIEVSFWTAPPPRVSYMCVHCPGLDPNEFATEPKIVATDADLVLFRVALGPQRYEFMSSRHDYFVYQATTSPPSLRLIPPPPVDNFVGLLRCGSVRTCPPNSRILGLHPHTAPDDGTYIVAALCNTSNSGHVLHLYHSDAKGWTSHSTSIHGLVDPKAFSHFNTKVITVGGEVGTMGWVDIDRGGILFCDLLRDTTKLHYFALPPPLYVDDDILVPDPGPLRDIALVHGRIKYIGMQVHARPHNIKRNTYISQGWIAATWSAPATNPWKHGWRQDFQLVASNLSVDDDTMNFELLPKLFNDQATPQQTLERLHVGLPTISLHSDDVVCFMAKVDLWDRNAAWVLAVDMKNMKLIDVAEYDAQRTLGISFAYMSSRISGYLPTAAPGKKSKLKRQGVVLTVPSYKKQSHMVHLSPPSWKGGDQQNSGTSKKREGDNMDLDLYIKDASPYPPVHKAKGGLSPSWVLFDRVAYIAAADLRNATAAVSNTRDGHEIRVIQCTSAEPPLVSYMCVHSPTLDPSRDFAMEPEIIAAHDDLLLFRLALGHATVEPSADLLHRSSSIPLLSPPPLPR</sequence>
<organism evidence="3 4">
    <name type="scientific">Leersia perrieri</name>
    <dbReference type="NCBI Taxonomy" id="77586"/>
    <lineage>
        <taxon>Eukaryota</taxon>
        <taxon>Viridiplantae</taxon>
        <taxon>Streptophyta</taxon>
        <taxon>Embryophyta</taxon>
        <taxon>Tracheophyta</taxon>
        <taxon>Spermatophyta</taxon>
        <taxon>Magnoliopsida</taxon>
        <taxon>Liliopsida</taxon>
        <taxon>Poales</taxon>
        <taxon>Poaceae</taxon>
        <taxon>BOP clade</taxon>
        <taxon>Oryzoideae</taxon>
        <taxon>Oryzeae</taxon>
        <taxon>Oryzinae</taxon>
        <taxon>Leersia</taxon>
    </lineage>
</organism>
<dbReference type="InterPro" id="IPR011676">
    <property type="entry name" value="DUF1618"/>
</dbReference>
<dbReference type="EnsemblPlants" id="LPERR09G15890.1">
    <property type="protein sequence ID" value="LPERR09G15890.1"/>
    <property type="gene ID" value="LPERR09G15890"/>
</dbReference>
<dbReference type="PANTHER" id="PTHR33074">
    <property type="entry name" value="EXPRESSED PROTEIN-RELATED"/>
    <property type="match status" value="1"/>
</dbReference>
<reference evidence="3" key="3">
    <citation type="submission" date="2015-04" db="UniProtKB">
        <authorList>
            <consortium name="EnsemblPlants"/>
        </authorList>
    </citation>
    <scope>IDENTIFICATION</scope>
</reference>
<evidence type="ECO:0000256" key="1">
    <source>
        <dbReference type="SAM" id="MobiDB-lite"/>
    </source>
</evidence>
<dbReference type="Gramene" id="LPERR09G15890.1">
    <property type="protein sequence ID" value="LPERR09G15890.1"/>
    <property type="gene ID" value="LPERR09G15890"/>
</dbReference>
<evidence type="ECO:0000259" key="2">
    <source>
        <dbReference type="Pfam" id="PF07762"/>
    </source>
</evidence>
<dbReference type="eggNOG" id="ENOG502R319">
    <property type="taxonomic scope" value="Eukaryota"/>
</dbReference>
<name>A0A0D9XGX0_9ORYZ</name>
<dbReference type="AlphaFoldDB" id="A0A0D9XGX0"/>
<reference evidence="4" key="2">
    <citation type="submission" date="2013-12" db="EMBL/GenBank/DDBJ databases">
        <authorList>
            <person name="Yu Y."/>
            <person name="Lee S."/>
            <person name="de Baynast K."/>
            <person name="Wissotski M."/>
            <person name="Liu L."/>
            <person name="Talag J."/>
            <person name="Goicoechea J."/>
            <person name="Angelova A."/>
            <person name="Jetty R."/>
            <person name="Kudrna D."/>
            <person name="Golser W."/>
            <person name="Rivera L."/>
            <person name="Zhang J."/>
            <person name="Wing R."/>
        </authorList>
    </citation>
    <scope>NUCLEOTIDE SEQUENCE</scope>
</reference>
<accession>A0A0D9XGX0</accession>
<proteinExistence type="predicted"/>
<reference evidence="3 4" key="1">
    <citation type="submission" date="2012-08" db="EMBL/GenBank/DDBJ databases">
        <title>Oryza genome evolution.</title>
        <authorList>
            <person name="Wing R.A."/>
        </authorList>
    </citation>
    <scope>NUCLEOTIDE SEQUENCE</scope>
</reference>
<protein>
    <recommendedName>
        <fullName evidence="2">DUF1618 domain-containing protein</fullName>
    </recommendedName>
</protein>
<evidence type="ECO:0000313" key="3">
    <source>
        <dbReference type="EnsemblPlants" id="LPERR09G15890.1"/>
    </source>
</evidence>
<dbReference type="PANTHER" id="PTHR33074:SF139">
    <property type="entry name" value="OS09G0567000 PROTEIN"/>
    <property type="match status" value="1"/>
</dbReference>
<dbReference type="HOGENOM" id="CLU_008956_6_3_1"/>
<dbReference type="Proteomes" id="UP000032180">
    <property type="component" value="Chromosome 9"/>
</dbReference>
<feature type="region of interest" description="Disordered" evidence="1">
    <location>
        <begin position="465"/>
        <end position="488"/>
    </location>
</feature>